<gene>
    <name evidence="2" type="ORF">GRJ2_000956100</name>
</gene>
<evidence type="ECO:0000313" key="2">
    <source>
        <dbReference type="EMBL" id="GAB0184908.1"/>
    </source>
</evidence>
<organism evidence="2 3">
    <name type="scientific">Grus japonensis</name>
    <name type="common">Japanese crane</name>
    <name type="synonym">Red-crowned crane</name>
    <dbReference type="NCBI Taxonomy" id="30415"/>
    <lineage>
        <taxon>Eukaryota</taxon>
        <taxon>Metazoa</taxon>
        <taxon>Chordata</taxon>
        <taxon>Craniata</taxon>
        <taxon>Vertebrata</taxon>
        <taxon>Euteleostomi</taxon>
        <taxon>Archelosauria</taxon>
        <taxon>Archosauria</taxon>
        <taxon>Dinosauria</taxon>
        <taxon>Saurischia</taxon>
        <taxon>Theropoda</taxon>
        <taxon>Coelurosauria</taxon>
        <taxon>Aves</taxon>
        <taxon>Neognathae</taxon>
        <taxon>Neoaves</taxon>
        <taxon>Gruiformes</taxon>
        <taxon>Gruidae</taxon>
        <taxon>Grus</taxon>
    </lineage>
</organism>
<comment type="caution">
    <text evidence="2">The sequence shown here is derived from an EMBL/GenBank/DDBJ whole genome shotgun (WGS) entry which is preliminary data.</text>
</comment>
<dbReference type="Proteomes" id="UP001623348">
    <property type="component" value="Unassembled WGS sequence"/>
</dbReference>
<evidence type="ECO:0000313" key="3">
    <source>
        <dbReference type="Proteomes" id="UP001623348"/>
    </source>
</evidence>
<evidence type="ECO:0000256" key="1">
    <source>
        <dbReference type="SAM" id="MobiDB-lite"/>
    </source>
</evidence>
<sequence>MERTHAGAVHELWPVGMSHTGEVHEGLYPEFGLISFILPQRRGEERRGAERSEEKRREEKRREEKRREEKRREEKRREEKRGKRNRKARQGFFVLHQGRHVHEGFSYNQFIGTDVAQVAVEMNQDLHMERADRIAVTTSVLCVVVEMGGSGGSSR</sequence>
<protein>
    <submittedName>
        <fullName evidence="2">Uncharacterized protein</fullName>
    </submittedName>
</protein>
<name>A0ABC9WHE9_GRUJA</name>
<proteinExistence type="predicted"/>
<feature type="compositionally biased region" description="Basic and acidic residues" evidence="1">
    <location>
        <begin position="42"/>
        <end position="81"/>
    </location>
</feature>
<feature type="region of interest" description="Disordered" evidence="1">
    <location>
        <begin position="42"/>
        <end position="90"/>
    </location>
</feature>
<dbReference type="EMBL" id="BAAFJT010000002">
    <property type="protein sequence ID" value="GAB0184908.1"/>
    <property type="molecule type" value="Genomic_DNA"/>
</dbReference>
<keyword evidence="3" id="KW-1185">Reference proteome</keyword>
<reference evidence="2 3" key="1">
    <citation type="submission" date="2024-06" db="EMBL/GenBank/DDBJ databases">
        <title>The draft genome of Grus japonensis, version 3.</title>
        <authorList>
            <person name="Nabeshima K."/>
            <person name="Suzuki S."/>
            <person name="Onuma M."/>
        </authorList>
    </citation>
    <scope>NUCLEOTIDE SEQUENCE [LARGE SCALE GENOMIC DNA]</scope>
    <source>
        <strain evidence="2 3">451A</strain>
    </source>
</reference>
<dbReference type="AlphaFoldDB" id="A0ABC9WHE9"/>
<accession>A0ABC9WHE9</accession>